<proteinExistence type="predicted"/>
<evidence type="ECO:0000259" key="4">
    <source>
        <dbReference type="PROSITE" id="PS50893"/>
    </source>
</evidence>
<dbReference type="eggNOG" id="arCOG00184">
    <property type="taxonomic scope" value="Archaea"/>
</dbReference>
<dbReference type="GO" id="GO:0015833">
    <property type="term" value="P:peptide transport"/>
    <property type="evidence" value="ECO:0007669"/>
    <property type="project" value="InterPro"/>
</dbReference>
<dbReference type="HOGENOM" id="CLU_000604_1_23_2"/>
<evidence type="ECO:0000313" key="6">
    <source>
        <dbReference type="Proteomes" id="UP000030624"/>
    </source>
</evidence>
<name>A0A0A7GJ11_GEOAI</name>
<dbReference type="CDD" id="cd03257">
    <property type="entry name" value="ABC_NikE_OppD_transporters"/>
    <property type="match status" value="1"/>
</dbReference>
<dbReference type="FunFam" id="3.40.50.300:FF:000016">
    <property type="entry name" value="Oligopeptide ABC transporter ATP-binding component"/>
    <property type="match status" value="1"/>
</dbReference>
<keyword evidence="2" id="KW-0547">Nucleotide-binding</keyword>
<dbReference type="PANTHER" id="PTHR43776:SF8">
    <property type="entry name" value="ABC TRANSPORTER, ATP-BINDING PROTEIN"/>
    <property type="match status" value="1"/>
</dbReference>
<organism evidence="5 6">
    <name type="scientific">Geoglobus acetivorans</name>
    <dbReference type="NCBI Taxonomy" id="565033"/>
    <lineage>
        <taxon>Archaea</taxon>
        <taxon>Methanobacteriati</taxon>
        <taxon>Methanobacteriota</taxon>
        <taxon>Archaeoglobi</taxon>
        <taxon>Archaeoglobales</taxon>
        <taxon>Archaeoglobaceae</taxon>
        <taxon>Geoglobus</taxon>
    </lineage>
</organism>
<dbReference type="Pfam" id="PF08352">
    <property type="entry name" value="oligo_HPY"/>
    <property type="match status" value="1"/>
</dbReference>
<dbReference type="KEGG" id="gac:GACE_1875"/>
<dbReference type="InterPro" id="IPR013563">
    <property type="entry name" value="Oligopep_ABC_C"/>
</dbReference>
<dbReference type="SUPFAM" id="SSF52540">
    <property type="entry name" value="P-loop containing nucleoside triphosphate hydrolases"/>
    <property type="match status" value="1"/>
</dbReference>
<keyword evidence="1" id="KW-0813">Transport</keyword>
<dbReference type="InterPro" id="IPR050319">
    <property type="entry name" value="ABC_transp_ATP-bind"/>
</dbReference>
<dbReference type="Pfam" id="PF00005">
    <property type="entry name" value="ABC_tran"/>
    <property type="match status" value="1"/>
</dbReference>
<dbReference type="GeneID" id="24798449"/>
<accession>A0A0A7GJ11</accession>
<dbReference type="InterPro" id="IPR017871">
    <property type="entry name" value="ABC_transporter-like_CS"/>
</dbReference>
<dbReference type="Gene3D" id="3.40.50.300">
    <property type="entry name" value="P-loop containing nucleotide triphosphate hydrolases"/>
    <property type="match status" value="1"/>
</dbReference>
<evidence type="ECO:0000313" key="5">
    <source>
        <dbReference type="EMBL" id="AIY90901.1"/>
    </source>
</evidence>
<gene>
    <name evidence="5" type="ORF">GACE_1875</name>
</gene>
<dbReference type="InterPro" id="IPR027417">
    <property type="entry name" value="P-loop_NTPase"/>
</dbReference>
<dbReference type="EMBL" id="CP009552">
    <property type="protein sequence ID" value="AIY90901.1"/>
    <property type="molecule type" value="Genomic_DNA"/>
</dbReference>
<dbReference type="PANTHER" id="PTHR43776">
    <property type="entry name" value="TRANSPORT ATP-BINDING PROTEIN"/>
    <property type="match status" value="1"/>
</dbReference>
<dbReference type="InterPro" id="IPR003439">
    <property type="entry name" value="ABC_transporter-like_ATP-bd"/>
</dbReference>
<dbReference type="AlphaFoldDB" id="A0A0A7GJ11"/>
<reference evidence="5 6" key="1">
    <citation type="journal article" date="2015" name="Appl. Environ. Microbiol.">
        <title>The Geoglobus acetivorans genome: Fe(III) reduction, acetate utilization, autotrophic growth, and degradation of aromatic compounds in a hyperthermophilic archaeon.</title>
        <authorList>
            <person name="Mardanov A.V."/>
            <person name="Slododkina G.B."/>
            <person name="Slobodkin A.I."/>
            <person name="Beletsky A.V."/>
            <person name="Gavrilov S.N."/>
            <person name="Kublanov I.V."/>
            <person name="Bonch-Osmolovskaya E.A."/>
            <person name="Skryabin K.G."/>
            <person name="Ravin N.V."/>
        </authorList>
    </citation>
    <scope>NUCLEOTIDE SEQUENCE [LARGE SCALE GENOMIC DNA]</scope>
    <source>
        <strain evidence="5 6">SBH6</strain>
    </source>
</reference>
<dbReference type="SMART" id="SM00382">
    <property type="entry name" value="AAA"/>
    <property type="match status" value="1"/>
</dbReference>
<evidence type="ECO:0000256" key="2">
    <source>
        <dbReference type="ARBA" id="ARBA00022741"/>
    </source>
</evidence>
<protein>
    <submittedName>
        <fullName evidence="5">Peptide ABC transporter, ATP-binding protein</fullName>
    </submittedName>
</protein>
<evidence type="ECO:0000256" key="1">
    <source>
        <dbReference type="ARBA" id="ARBA00022448"/>
    </source>
</evidence>
<dbReference type="Proteomes" id="UP000030624">
    <property type="component" value="Chromosome"/>
</dbReference>
<dbReference type="PROSITE" id="PS50893">
    <property type="entry name" value="ABC_TRANSPORTER_2"/>
    <property type="match status" value="1"/>
</dbReference>
<dbReference type="NCBIfam" id="TIGR01727">
    <property type="entry name" value="oligo_HPY"/>
    <property type="match status" value="1"/>
</dbReference>
<dbReference type="STRING" id="565033.GACE_1875"/>
<evidence type="ECO:0000256" key="3">
    <source>
        <dbReference type="ARBA" id="ARBA00022840"/>
    </source>
</evidence>
<sequence>MIQVKNLKKYYPVQKSAIEAMLSRKREYIRAVDGISFSMGKGEVLSLVGESGCGKTTTGRMIVGLEKPTEGSIFYAGKDITRLKGGEYRAIRRKIQMIFQDPYASLNPRMRIGDHLIDPLLIHGLAEKNEAIETAMKMLDRVGLPGEEFYSRMPHQLSGGQRQRVVIARAMILKPEFVVADEAVSMIDVSLRASILQLLMEFKRDYDLSMLFITHDISVGKIVSDRIAVMYLGKIVEIGDIDEVIHNPRHPYTAALLSSVPSFVRRRDRVDIKGEIANPIDIPKGCRFHPRCPFAKDRCRKEEPEITEGKHGFACHYPLDIAF</sequence>
<feature type="domain" description="ABC transporter" evidence="4">
    <location>
        <begin position="2"/>
        <end position="257"/>
    </location>
</feature>
<dbReference type="GO" id="GO:0016887">
    <property type="term" value="F:ATP hydrolysis activity"/>
    <property type="evidence" value="ECO:0007669"/>
    <property type="project" value="InterPro"/>
</dbReference>
<dbReference type="RefSeq" id="WP_048092913.1">
    <property type="nucleotide sequence ID" value="NZ_CP009552.1"/>
</dbReference>
<dbReference type="GO" id="GO:0055085">
    <property type="term" value="P:transmembrane transport"/>
    <property type="evidence" value="ECO:0007669"/>
    <property type="project" value="UniProtKB-ARBA"/>
</dbReference>
<dbReference type="InterPro" id="IPR003593">
    <property type="entry name" value="AAA+_ATPase"/>
</dbReference>
<keyword evidence="3 5" id="KW-0067">ATP-binding</keyword>
<dbReference type="GO" id="GO:0005524">
    <property type="term" value="F:ATP binding"/>
    <property type="evidence" value="ECO:0007669"/>
    <property type="project" value="UniProtKB-KW"/>
</dbReference>
<dbReference type="PROSITE" id="PS00211">
    <property type="entry name" value="ABC_TRANSPORTER_1"/>
    <property type="match status" value="1"/>
</dbReference>